<dbReference type="RefSeq" id="WP_145025576.1">
    <property type="nucleotide sequence ID" value="NZ_VLLN01000036.1"/>
</dbReference>
<sequence>MKMASRVLFTAIDRVDDKKLPYTPVGFYRDVNESGVTVGYNFNAINFKIAEFCSWALDLQYDLPEILVRLSKNSSINGTATIQMAEGTDVEETPNNQGKIPKGGNRKGALAEALEEAYLKFWKEGNTEILRKGKIRDFLERLKELSDEKGNRNFSKYIADRIDSIKITPSNCTITTKDQYIKSTNQREYKEISRNYKQGDVSKHLTSLRKKYPLPS</sequence>
<proteinExistence type="predicted"/>
<accession>A0A562V6X4</accession>
<evidence type="ECO:0000313" key="1">
    <source>
        <dbReference type="EMBL" id="TWJ13665.1"/>
    </source>
</evidence>
<comment type="caution">
    <text evidence="1">The sequence shown here is derived from an EMBL/GenBank/DDBJ whole genome shotgun (WGS) entry which is preliminary data.</text>
</comment>
<dbReference type="Proteomes" id="UP000319449">
    <property type="component" value="Unassembled WGS sequence"/>
</dbReference>
<dbReference type="EMBL" id="VLLN01000036">
    <property type="protein sequence ID" value="TWJ13665.1"/>
    <property type="molecule type" value="Genomic_DNA"/>
</dbReference>
<keyword evidence="2" id="KW-1185">Reference proteome</keyword>
<reference evidence="1 2" key="1">
    <citation type="submission" date="2019-07" db="EMBL/GenBank/DDBJ databases">
        <title>Genomic Encyclopedia of Archaeal and Bacterial Type Strains, Phase II (KMG-II): from individual species to whole genera.</title>
        <authorList>
            <person name="Goeker M."/>
        </authorList>
    </citation>
    <scope>NUCLEOTIDE SEQUENCE [LARGE SCALE GENOMIC DNA]</scope>
    <source>
        <strain evidence="1 2">ATCC BAA-1139</strain>
    </source>
</reference>
<name>A0A562V6X4_9BACT</name>
<organism evidence="1 2">
    <name type="scientific">Geobacter argillaceus</name>
    <dbReference type="NCBI Taxonomy" id="345631"/>
    <lineage>
        <taxon>Bacteria</taxon>
        <taxon>Pseudomonadati</taxon>
        <taxon>Thermodesulfobacteriota</taxon>
        <taxon>Desulfuromonadia</taxon>
        <taxon>Geobacterales</taxon>
        <taxon>Geobacteraceae</taxon>
        <taxon>Geobacter</taxon>
    </lineage>
</organism>
<gene>
    <name evidence="1" type="ORF">JN12_03717</name>
</gene>
<evidence type="ECO:0000313" key="2">
    <source>
        <dbReference type="Proteomes" id="UP000319449"/>
    </source>
</evidence>
<protein>
    <submittedName>
        <fullName evidence="1">Uncharacterized protein</fullName>
    </submittedName>
</protein>
<dbReference type="AlphaFoldDB" id="A0A562V6X4"/>